<dbReference type="InterPro" id="IPR029063">
    <property type="entry name" value="SAM-dependent_MTases_sf"/>
</dbReference>
<keyword evidence="8" id="KW-1185">Reference proteome</keyword>
<comment type="caution">
    <text evidence="7">The sequence shown here is derived from an EMBL/GenBank/DDBJ whole genome shotgun (WGS) entry which is preliminary data.</text>
</comment>
<evidence type="ECO:0000256" key="4">
    <source>
        <dbReference type="ARBA" id="ARBA00022603"/>
    </source>
</evidence>
<dbReference type="Proteomes" id="UP000830375">
    <property type="component" value="Unassembled WGS sequence"/>
</dbReference>
<evidence type="ECO:0000256" key="5">
    <source>
        <dbReference type="ARBA" id="ARBA00022679"/>
    </source>
</evidence>
<dbReference type="EMBL" id="JACTAM010000013">
    <property type="protein sequence ID" value="KAI2657731.1"/>
    <property type="molecule type" value="Genomic_DNA"/>
</dbReference>
<protein>
    <submittedName>
        <fullName evidence="7">Calmodulin-lysine N-methyltransferase</fullName>
    </submittedName>
</protein>
<dbReference type="Gene3D" id="3.40.50.150">
    <property type="entry name" value="Vaccinia Virus protein VP39"/>
    <property type="match status" value="1"/>
</dbReference>
<keyword evidence="5" id="KW-0808">Transferase</keyword>
<accession>A0ABQ8M6A6</accession>
<evidence type="ECO:0000313" key="7">
    <source>
        <dbReference type="EMBL" id="KAI2657731.1"/>
    </source>
</evidence>
<reference evidence="7 8" key="1">
    <citation type="submission" date="2022-01" db="EMBL/GenBank/DDBJ databases">
        <title>A high-quality chromosome-level genome assembly of rohu carp, Labeo rohita.</title>
        <authorList>
            <person name="Arick M.A. II"/>
            <person name="Hsu C.-Y."/>
            <person name="Magbanua Z."/>
            <person name="Pechanova O."/>
            <person name="Grover C."/>
            <person name="Miller E."/>
            <person name="Thrash A."/>
            <person name="Ezzel L."/>
            <person name="Alam S."/>
            <person name="Benzie J."/>
            <person name="Hamilton M."/>
            <person name="Karsi A."/>
            <person name="Lawrence M.L."/>
            <person name="Peterson D.G."/>
        </authorList>
    </citation>
    <scope>NUCLEOTIDE SEQUENCE [LARGE SCALE GENOMIC DNA]</scope>
    <source>
        <strain evidence="8">BAU-BD-2019</strain>
        <tissue evidence="7">Blood</tissue>
    </source>
</reference>
<comment type="subcellular location">
    <subcellularLocation>
        <location evidence="2">Cytoplasm</location>
    </subcellularLocation>
    <subcellularLocation>
        <location evidence="1">Nucleus</location>
    </subcellularLocation>
</comment>
<keyword evidence="3" id="KW-0963">Cytoplasm</keyword>
<gene>
    <name evidence="7" type="ORF">H4Q32_009118</name>
</gene>
<keyword evidence="4" id="KW-0489">Methyltransferase</keyword>
<organism evidence="7 8">
    <name type="scientific">Labeo rohita</name>
    <name type="common">Indian major carp</name>
    <name type="synonym">Cyprinus rohita</name>
    <dbReference type="NCBI Taxonomy" id="84645"/>
    <lineage>
        <taxon>Eukaryota</taxon>
        <taxon>Metazoa</taxon>
        <taxon>Chordata</taxon>
        <taxon>Craniata</taxon>
        <taxon>Vertebrata</taxon>
        <taxon>Euteleostomi</taxon>
        <taxon>Actinopterygii</taxon>
        <taxon>Neopterygii</taxon>
        <taxon>Teleostei</taxon>
        <taxon>Ostariophysi</taxon>
        <taxon>Cypriniformes</taxon>
        <taxon>Cyprinidae</taxon>
        <taxon>Labeoninae</taxon>
        <taxon>Labeonini</taxon>
        <taxon>Labeo</taxon>
    </lineage>
</organism>
<keyword evidence="6" id="KW-0539">Nucleus</keyword>
<sequence length="166" mass="18646">MNKFKDPPLAATELHANNLQNHDSHCGTDVARARWALLRQVLKQKQLDSSDVQQVSVRRFSSFNLFSRSRVTPSETDEPSDGQWVEYRSAIFPQYSAFLRDNLGPIRVDEVLSSFDNTGNVCEYLFCACLCVHTTGFFSETDHIEAVGGQIKLQLHDAPEAGTLEP</sequence>
<name>A0ABQ8M6A6_LABRO</name>
<evidence type="ECO:0000256" key="2">
    <source>
        <dbReference type="ARBA" id="ARBA00004496"/>
    </source>
</evidence>
<dbReference type="PANTHER" id="PTHR13539:SF3">
    <property type="entry name" value="CALMODULIN-LYSINE N-METHYLTRANSFERASE"/>
    <property type="match status" value="1"/>
</dbReference>
<proteinExistence type="predicted"/>
<dbReference type="PANTHER" id="PTHR13539">
    <property type="entry name" value="CALMODULIN-LYSINE N-METHYLTRANSFERASE"/>
    <property type="match status" value="1"/>
</dbReference>
<evidence type="ECO:0000313" key="8">
    <source>
        <dbReference type="Proteomes" id="UP000830375"/>
    </source>
</evidence>
<dbReference type="InterPro" id="IPR025800">
    <property type="entry name" value="CaM-Lys-N-MeTrfase"/>
</dbReference>
<evidence type="ECO:0000256" key="3">
    <source>
        <dbReference type="ARBA" id="ARBA00022490"/>
    </source>
</evidence>
<evidence type="ECO:0000256" key="6">
    <source>
        <dbReference type="ARBA" id="ARBA00023242"/>
    </source>
</evidence>
<evidence type="ECO:0000256" key="1">
    <source>
        <dbReference type="ARBA" id="ARBA00004123"/>
    </source>
</evidence>